<feature type="chain" id="PRO_5026650598" evidence="3">
    <location>
        <begin position="21"/>
        <end position="274"/>
    </location>
</feature>
<reference evidence="5" key="1">
    <citation type="submission" date="2025-08" db="UniProtKB">
        <authorList>
            <consortium name="RefSeq"/>
        </authorList>
    </citation>
    <scope>IDENTIFICATION</scope>
    <source>
        <tissue evidence="5">Young leaves</tissue>
    </source>
</reference>
<evidence type="ECO:0000313" key="5">
    <source>
        <dbReference type="RefSeq" id="XP_022989703.1"/>
    </source>
</evidence>
<sequence length="274" mass="31999">MVALLVISLLFSLRPQRVSSTLPLQSLNQGSKDSATESAPKQDWNDAREVHCSRDRSRAAWKIIEEYLMPFVDKKKHKICTECRLHPDNDMFRDQEQHKTHLDFNDWKCGYCRKRSYEEKYLYQHFDNRHYDLLNVSRSKCMADLCGALHCDHVMDSVSQKSKCNPAAAARNKDMSEALADSCFPINEGASASHLHEFFLHQFCDAHTCSRKPKPFSRGRQVRTSWSIVILVLTILIVLFFYVFVYLYKRGMQTRPQNAEAPLEKWKKEKIFVE</sequence>
<name>A0A6J1JR46_CUCMA</name>
<proteinExistence type="predicted"/>
<dbReference type="Proteomes" id="UP000504608">
    <property type="component" value="Unplaced"/>
</dbReference>
<accession>A0A6J1JR46</accession>
<dbReference type="KEGG" id="cmax:111486705"/>
<evidence type="ECO:0000256" key="1">
    <source>
        <dbReference type="SAM" id="MobiDB-lite"/>
    </source>
</evidence>
<keyword evidence="2" id="KW-0472">Membrane</keyword>
<evidence type="ECO:0000256" key="3">
    <source>
        <dbReference type="SAM" id="SignalP"/>
    </source>
</evidence>
<feature type="compositionally biased region" description="Polar residues" evidence="1">
    <location>
        <begin position="24"/>
        <end position="39"/>
    </location>
</feature>
<dbReference type="RefSeq" id="XP_022989703.1">
    <property type="nucleotide sequence ID" value="XM_023133935.1"/>
</dbReference>
<keyword evidence="3" id="KW-0732">Signal</keyword>
<feature type="signal peptide" evidence="3">
    <location>
        <begin position="1"/>
        <end position="20"/>
    </location>
</feature>
<keyword evidence="4" id="KW-1185">Reference proteome</keyword>
<dbReference type="PANTHER" id="PTHR21385">
    <property type="entry name" value="ZINC FINGER PROTEIN-RELATED"/>
    <property type="match status" value="1"/>
</dbReference>
<feature type="transmembrane region" description="Helical" evidence="2">
    <location>
        <begin position="226"/>
        <end position="248"/>
    </location>
</feature>
<dbReference type="OrthoDB" id="4507at2759"/>
<dbReference type="AlphaFoldDB" id="A0A6J1JR46"/>
<evidence type="ECO:0000256" key="2">
    <source>
        <dbReference type="SAM" id="Phobius"/>
    </source>
</evidence>
<gene>
    <name evidence="5" type="primary">LOC111486705</name>
</gene>
<evidence type="ECO:0000313" key="4">
    <source>
        <dbReference type="Proteomes" id="UP000504608"/>
    </source>
</evidence>
<keyword evidence="2" id="KW-1133">Transmembrane helix</keyword>
<organism evidence="4 5">
    <name type="scientific">Cucurbita maxima</name>
    <name type="common">Pumpkin</name>
    <name type="synonym">Winter squash</name>
    <dbReference type="NCBI Taxonomy" id="3661"/>
    <lineage>
        <taxon>Eukaryota</taxon>
        <taxon>Viridiplantae</taxon>
        <taxon>Streptophyta</taxon>
        <taxon>Embryophyta</taxon>
        <taxon>Tracheophyta</taxon>
        <taxon>Spermatophyta</taxon>
        <taxon>Magnoliopsida</taxon>
        <taxon>eudicotyledons</taxon>
        <taxon>Gunneridae</taxon>
        <taxon>Pentapetalae</taxon>
        <taxon>rosids</taxon>
        <taxon>fabids</taxon>
        <taxon>Cucurbitales</taxon>
        <taxon>Cucurbitaceae</taxon>
        <taxon>Cucurbiteae</taxon>
        <taxon>Cucurbita</taxon>
    </lineage>
</organism>
<keyword evidence="2" id="KW-0812">Transmembrane</keyword>
<dbReference type="GeneID" id="111486705"/>
<protein>
    <submittedName>
        <fullName evidence="5">Uncharacterized protein LOC111486705 isoform X1</fullName>
    </submittedName>
</protein>
<dbReference type="PANTHER" id="PTHR21385:SF5">
    <property type="entry name" value="C2H2-TYPE DOMAIN-CONTAINING PROTEIN"/>
    <property type="match status" value="1"/>
</dbReference>
<feature type="region of interest" description="Disordered" evidence="1">
    <location>
        <begin position="24"/>
        <end position="50"/>
    </location>
</feature>